<feature type="region of interest" description="Disordered" evidence="2">
    <location>
        <begin position="300"/>
        <end position="418"/>
    </location>
</feature>
<keyword evidence="1" id="KW-0479">Metal-binding</keyword>
<gene>
    <name evidence="4" type="ORF">ADEAN_000552600</name>
</gene>
<reference evidence="4 5" key="1">
    <citation type="submission" date="2020-08" db="EMBL/GenBank/DDBJ databases">
        <authorList>
            <person name="Newling K."/>
            <person name="Davey J."/>
            <person name="Forrester S."/>
        </authorList>
    </citation>
    <scope>NUCLEOTIDE SEQUENCE [LARGE SCALE GENOMIC DNA]</scope>
    <source>
        <strain evidence="5">Crithidia deanei Carvalho (ATCC PRA-265)</strain>
    </source>
</reference>
<keyword evidence="1" id="KW-0863">Zinc-finger</keyword>
<dbReference type="Proteomes" id="UP000515908">
    <property type="component" value="Chromosome 10"/>
</dbReference>
<feature type="compositionally biased region" description="Polar residues" evidence="2">
    <location>
        <begin position="333"/>
        <end position="347"/>
    </location>
</feature>
<dbReference type="InterPro" id="IPR013087">
    <property type="entry name" value="Znf_C2H2_type"/>
</dbReference>
<name>A0A7G2CDW8_9TRYP</name>
<evidence type="ECO:0000313" key="5">
    <source>
        <dbReference type="Proteomes" id="UP000515908"/>
    </source>
</evidence>
<proteinExistence type="predicted"/>
<dbReference type="AlphaFoldDB" id="A0A7G2CDW8"/>
<evidence type="ECO:0000259" key="3">
    <source>
        <dbReference type="PROSITE" id="PS50157"/>
    </source>
</evidence>
<feature type="compositionally biased region" description="Acidic residues" evidence="2">
    <location>
        <begin position="658"/>
        <end position="668"/>
    </location>
</feature>
<feature type="compositionally biased region" description="Basic and acidic residues" evidence="2">
    <location>
        <begin position="689"/>
        <end position="700"/>
    </location>
</feature>
<dbReference type="VEuPathDB" id="TriTrypDB:ADEAN_000552600"/>
<sequence length="717" mass="79431">MTFHFQLLNPPSDVAFLSVIDGEVLFNSKEKLSHEIKTATIRQIGWHSVEMHPDWFTSDRALTTVRRVMQTMQCTIQYLQFLLHYKEKEVASSRRTAKELQAEVNASYEEVVELREIVTLYKLKSSRVKKQETATTHARKEGGLACTLCGNSYPTKGALESHYRKRHKRSETFAAIAAAHTVTSNAVEDAKEVPQHIHNEYVYAHKDTPTPEDTRNMLAVREELAELRLAVARLVEGNSERTQSISPIHVVGYPSPSELPGVALSQSTQKNNAVLEEILSLKELVNATTKDVTEMKKYVAQSQPLSKPPLSKGLPPPLQLFGESEDIERSASWDFNISPMTQRSPSAMQRRKSDSVRGPPEAVRALPSAVSGETDYTDGFSSPRERHSAPPPKSGDSDPQKQNTPRFSLPIPPTATTEFRYNEISTIASRKESPRVLIGSQGGQTSSTSSEQWRPELSASPPMTHRNGASVDNKATEATPLNALAPVATSPSPDVFETRSHSRVPSNTTYSDFGAYEQVGPPVVPLQPTRTVTVDASSSSSDSGDDAPPMYDVESNTSSGEKPPKLQRTTATLGQFVKAQEIPSVSQQAAESSEYSYYTYTASTDDTSGSRPATTREDLPPFVLNDDEESGERDEESSDEEEEEEDETAVVNTHRSDDDDDDEEEESDREVPIRNRSKKPPKRNPQPDPKPKEKEKEKSKVGSTIMGKLKLFGKKKK</sequence>
<feature type="compositionally biased region" description="Acidic residues" evidence="2">
    <location>
        <begin position="625"/>
        <end position="648"/>
    </location>
</feature>
<dbReference type="EMBL" id="LR877154">
    <property type="protein sequence ID" value="CAD2218040.1"/>
    <property type="molecule type" value="Genomic_DNA"/>
</dbReference>
<protein>
    <recommendedName>
        <fullName evidence="3">C2H2-type domain-containing protein</fullName>
    </recommendedName>
</protein>
<feature type="region of interest" description="Disordered" evidence="2">
    <location>
        <begin position="432"/>
        <end position="572"/>
    </location>
</feature>
<evidence type="ECO:0000256" key="1">
    <source>
        <dbReference type="PROSITE-ProRule" id="PRU00042"/>
    </source>
</evidence>
<feature type="compositionally biased region" description="Low complexity" evidence="2">
    <location>
        <begin position="301"/>
        <end position="313"/>
    </location>
</feature>
<feature type="domain" description="C2H2-type" evidence="3">
    <location>
        <begin position="144"/>
        <end position="172"/>
    </location>
</feature>
<feature type="region of interest" description="Disordered" evidence="2">
    <location>
        <begin position="601"/>
        <end position="717"/>
    </location>
</feature>
<dbReference type="PROSITE" id="PS00028">
    <property type="entry name" value="ZINC_FINGER_C2H2_1"/>
    <property type="match status" value="1"/>
</dbReference>
<keyword evidence="5" id="KW-1185">Reference proteome</keyword>
<evidence type="ECO:0000313" key="4">
    <source>
        <dbReference type="EMBL" id="CAD2218040.1"/>
    </source>
</evidence>
<dbReference type="GO" id="GO:0008270">
    <property type="term" value="F:zinc ion binding"/>
    <property type="evidence" value="ECO:0007669"/>
    <property type="project" value="UniProtKB-KW"/>
</dbReference>
<dbReference type="PROSITE" id="PS50157">
    <property type="entry name" value="ZINC_FINGER_C2H2_2"/>
    <property type="match status" value="1"/>
</dbReference>
<organism evidence="4 5">
    <name type="scientific">Angomonas deanei</name>
    <dbReference type="NCBI Taxonomy" id="59799"/>
    <lineage>
        <taxon>Eukaryota</taxon>
        <taxon>Discoba</taxon>
        <taxon>Euglenozoa</taxon>
        <taxon>Kinetoplastea</taxon>
        <taxon>Metakinetoplastina</taxon>
        <taxon>Trypanosomatida</taxon>
        <taxon>Trypanosomatidae</taxon>
        <taxon>Strigomonadinae</taxon>
        <taxon>Angomonas</taxon>
    </lineage>
</organism>
<evidence type="ECO:0000256" key="2">
    <source>
        <dbReference type="SAM" id="MobiDB-lite"/>
    </source>
</evidence>
<keyword evidence="1" id="KW-0862">Zinc</keyword>
<accession>A0A7G2CDW8</accession>